<dbReference type="GO" id="GO:0022857">
    <property type="term" value="F:transmembrane transporter activity"/>
    <property type="evidence" value="ECO:0007669"/>
    <property type="project" value="InterPro"/>
</dbReference>
<dbReference type="Pfam" id="PF12822">
    <property type="entry name" value="ECF_trnsprt"/>
    <property type="match status" value="1"/>
</dbReference>
<dbReference type="NCBIfam" id="TIGR04518">
    <property type="entry name" value="ECF_S_folT_fam"/>
    <property type="match status" value="1"/>
</dbReference>
<name>A0A7X2TNP4_9FIRM</name>
<dbReference type="Gene3D" id="1.10.1760.20">
    <property type="match status" value="1"/>
</dbReference>
<gene>
    <name evidence="2" type="ORF">FYJ60_05545</name>
</gene>
<dbReference type="AlphaFoldDB" id="A0A7X2TNP4"/>
<dbReference type="InterPro" id="IPR024529">
    <property type="entry name" value="ECF_trnsprt_substrate-spec"/>
</dbReference>
<keyword evidence="1" id="KW-0812">Transmembrane</keyword>
<dbReference type="InterPro" id="IPR030949">
    <property type="entry name" value="ECF_S_folate_fam"/>
</dbReference>
<proteinExistence type="predicted"/>
<keyword evidence="1" id="KW-1133">Transmembrane helix</keyword>
<feature type="transmembrane region" description="Helical" evidence="1">
    <location>
        <begin position="129"/>
        <end position="148"/>
    </location>
</feature>
<accession>A0A7X2TNP4</accession>
<keyword evidence="3" id="KW-1185">Reference proteome</keyword>
<feature type="transmembrane region" description="Helical" evidence="1">
    <location>
        <begin position="168"/>
        <end position="186"/>
    </location>
</feature>
<dbReference type="EMBL" id="VUMV01000003">
    <property type="protein sequence ID" value="MST81775.1"/>
    <property type="molecule type" value="Genomic_DNA"/>
</dbReference>
<comment type="caution">
    <text evidence="2">The sequence shown here is derived from an EMBL/GenBank/DDBJ whole genome shotgun (WGS) entry which is preliminary data.</text>
</comment>
<evidence type="ECO:0000256" key="1">
    <source>
        <dbReference type="SAM" id="Phobius"/>
    </source>
</evidence>
<evidence type="ECO:0000313" key="3">
    <source>
        <dbReference type="Proteomes" id="UP000466864"/>
    </source>
</evidence>
<sequence>MRSFRATAEEVFCFMRLKDSFAQSAKELKKTRSLAVAAMLLAIAVVLGFFSVQLTESIRISFTFLANELTGMLFGPVVGMLEGGLADIVNYMIKPTGPFFPGFTISGILGGLIYGTFLYKKPLTLRRIILTNSLVTVFVNMLLNTYWLTLLYGNAYLVILPARIVKELILLPINVAMFWFMSTMLTKAKVFKGLETPKQKALAKETEK</sequence>
<keyword evidence="1" id="KW-0472">Membrane</keyword>
<organism evidence="2 3">
    <name type="scientific">Bilifractor porci</name>
    <dbReference type="NCBI Taxonomy" id="2606636"/>
    <lineage>
        <taxon>Bacteria</taxon>
        <taxon>Bacillati</taxon>
        <taxon>Bacillota</taxon>
        <taxon>Clostridia</taxon>
        <taxon>Lachnospirales</taxon>
        <taxon>Lachnospiraceae</taxon>
        <taxon>Bilifractor</taxon>
    </lineage>
</organism>
<reference evidence="2 3" key="1">
    <citation type="submission" date="2019-08" db="EMBL/GenBank/DDBJ databases">
        <title>In-depth cultivation of the pig gut microbiome towards novel bacterial diversity and tailored functional studies.</title>
        <authorList>
            <person name="Wylensek D."/>
            <person name="Hitch T.C.A."/>
            <person name="Clavel T."/>
        </authorList>
    </citation>
    <scope>NUCLEOTIDE SEQUENCE [LARGE SCALE GENOMIC DNA]</scope>
    <source>
        <strain evidence="2 3">Oil+RF-744-WCA-WT-13</strain>
    </source>
</reference>
<feature type="transmembrane region" description="Helical" evidence="1">
    <location>
        <begin position="99"/>
        <end position="117"/>
    </location>
</feature>
<evidence type="ECO:0000313" key="2">
    <source>
        <dbReference type="EMBL" id="MST81775.1"/>
    </source>
</evidence>
<dbReference type="Proteomes" id="UP000466864">
    <property type="component" value="Unassembled WGS sequence"/>
</dbReference>
<feature type="transmembrane region" description="Helical" evidence="1">
    <location>
        <begin position="34"/>
        <end position="52"/>
    </location>
</feature>
<protein>
    <submittedName>
        <fullName evidence="2">Folate family ECF transporter S component</fullName>
    </submittedName>
</protein>